<organism evidence="1">
    <name type="scientific">Harvfovirus sp</name>
    <dbReference type="NCBI Taxonomy" id="2487768"/>
    <lineage>
        <taxon>Viruses</taxon>
        <taxon>Varidnaviria</taxon>
        <taxon>Bamfordvirae</taxon>
        <taxon>Nucleocytoviricota</taxon>
        <taxon>Megaviricetes</taxon>
        <taxon>Imitervirales</taxon>
        <taxon>Mimiviridae</taxon>
        <taxon>Klosneuvirinae</taxon>
    </lineage>
</organism>
<protein>
    <submittedName>
        <fullName evidence="1">Uncharacterized protein</fullName>
    </submittedName>
</protein>
<gene>
    <name evidence="1" type="ORF">Harvfovirus46_7</name>
</gene>
<evidence type="ECO:0000313" key="1">
    <source>
        <dbReference type="EMBL" id="AYV81624.1"/>
    </source>
</evidence>
<name>A0A3G5A544_9VIRU</name>
<dbReference type="EMBL" id="MK072288">
    <property type="protein sequence ID" value="AYV81624.1"/>
    <property type="molecule type" value="Genomic_DNA"/>
</dbReference>
<dbReference type="SUPFAM" id="SSF52096">
    <property type="entry name" value="ClpP/crotonase"/>
    <property type="match status" value="1"/>
</dbReference>
<proteinExistence type="predicted"/>
<reference evidence="1" key="1">
    <citation type="submission" date="2018-10" db="EMBL/GenBank/DDBJ databases">
        <title>Hidden diversity of soil giant viruses.</title>
        <authorList>
            <person name="Schulz F."/>
            <person name="Alteio L."/>
            <person name="Goudeau D."/>
            <person name="Ryan E.M."/>
            <person name="Malmstrom R.R."/>
            <person name="Blanchard J."/>
            <person name="Woyke T."/>
        </authorList>
    </citation>
    <scope>NUCLEOTIDE SEQUENCE</scope>
    <source>
        <strain evidence="1">HAV1</strain>
    </source>
</reference>
<accession>A0A3G5A544</accession>
<dbReference type="InterPro" id="IPR029045">
    <property type="entry name" value="ClpP/crotonase-like_dom_sf"/>
</dbReference>
<dbReference type="Gene3D" id="3.90.226.10">
    <property type="entry name" value="2-enoyl-CoA Hydratase, Chain A, domain 1"/>
    <property type="match status" value="1"/>
</dbReference>
<sequence length="516" mass="60646">MSPEDIYIFIRLFGHFLAFCPSTHIDIIKSFSMLWDMQITTIDELLQQLKETFQFKNNEHESIIDIYDIPRWIYEEEFHEHKHDLYDVASSFTRSVPYFYNHTKESDFFVDVESYFALYKLELDEKNFYLGVTWYFYILEYFYPYSIPYCTTQIIKRIIKNYPDKIKNEIDHFNFWRETQHLLLDGHCITTYNGSIYDEKYVLPFEMMAVDDVIIISKVKESYAQIIPLGSEIIKIDGKGIRELIDSVLIFSKGSNHDFILSDTLMRIANSQRNRESLITLGNGATHTIKNYDRFYNEPDIRKTLGKNTGFLSEGIFYINGDRLDMYSGETISDEIKSGKVRGLILDHRGYEISNYDLQTYIQSSLFKDQEYFAMVRSNEILIPCAKYVYNSKAWQDKENLFPEADLDIKIVILVDSSTLSRSEWVTMQYQRIQRDGSSKRNVLVVGQQTAGADGNVRNFYLPGRITVMMTFMGVFYLNSVPTQRKGIIIDKFVKYKPDDEDQILNEGIHHLNLKN</sequence>